<evidence type="ECO:0000313" key="1">
    <source>
        <dbReference type="EMBL" id="KAF1831272.1"/>
    </source>
</evidence>
<evidence type="ECO:0000313" key="2">
    <source>
        <dbReference type="Proteomes" id="UP000800040"/>
    </source>
</evidence>
<dbReference type="AlphaFoldDB" id="A0A6A5K9A9"/>
<organism evidence="1 2">
    <name type="scientific">Decorospora gaudefroyi</name>
    <dbReference type="NCBI Taxonomy" id="184978"/>
    <lineage>
        <taxon>Eukaryota</taxon>
        <taxon>Fungi</taxon>
        <taxon>Dikarya</taxon>
        <taxon>Ascomycota</taxon>
        <taxon>Pezizomycotina</taxon>
        <taxon>Dothideomycetes</taxon>
        <taxon>Pleosporomycetidae</taxon>
        <taxon>Pleosporales</taxon>
        <taxon>Pleosporineae</taxon>
        <taxon>Pleosporaceae</taxon>
        <taxon>Decorospora</taxon>
    </lineage>
</organism>
<dbReference type="EMBL" id="ML975368">
    <property type="protein sequence ID" value="KAF1831272.1"/>
    <property type="molecule type" value="Genomic_DNA"/>
</dbReference>
<accession>A0A6A5K9A9</accession>
<dbReference type="Proteomes" id="UP000800040">
    <property type="component" value="Unassembled WGS sequence"/>
</dbReference>
<reference evidence="1" key="1">
    <citation type="submission" date="2020-01" db="EMBL/GenBank/DDBJ databases">
        <authorList>
            <consortium name="DOE Joint Genome Institute"/>
            <person name="Haridas S."/>
            <person name="Albert R."/>
            <person name="Binder M."/>
            <person name="Bloem J."/>
            <person name="Labutti K."/>
            <person name="Salamov A."/>
            <person name="Andreopoulos B."/>
            <person name="Baker S.E."/>
            <person name="Barry K."/>
            <person name="Bills G."/>
            <person name="Bluhm B.H."/>
            <person name="Cannon C."/>
            <person name="Castanera R."/>
            <person name="Culley D.E."/>
            <person name="Daum C."/>
            <person name="Ezra D."/>
            <person name="Gonzalez J.B."/>
            <person name="Henrissat B."/>
            <person name="Kuo A."/>
            <person name="Liang C."/>
            <person name="Lipzen A."/>
            <person name="Lutzoni F."/>
            <person name="Magnuson J."/>
            <person name="Mondo S."/>
            <person name="Nolan M."/>
            <person name="Ohm R."/>
            <person name="Pangilinan J."/>
            <person name="Park H.-J."/>
            <person name="Ramirez L."/>
            <person name="Alfaro M."/>
            <person name="Sun H."/>
            <person name="Tritt A."/>
            <person name="Yoshinaga Y."/>
            <person name="Zwiers L.-H."/>
            <person name="Turgeon B.G."/>
            <person name="Goodwin S.B."/>
            <person name="Spatafora J.W."/>
            <person name="Crous P.W."/>
            <person name="Grigoriev I.V."/>
        </authorList>
    </citation>
    <scope>NUCLEOTIDE SEQUENCE</scope>
    <source>
        <strain evidence="1">P77</strain>
    </source>
</reference>
<sequence length="70" mass="8099">MVAHSTWDMNIICIVMRNFGGRTGGGKRWSIGMGQRRTRRVLQCQRSGVFTNHRTTTCYREVFMVFLATI</sequence>
<protein>
    <submittedName>
        <fullName evidence="1">Uncharacterized protein</fullName>
    </submittedName>
</protein>
<keyword evidence="2" id="KW-1185">Reference proteome</keyword>
<proteinExistence type="predicted"/>
<name>A0A6A5K9A9_9PLEO</name>
<gene>
    <name evidence="1" type="ORF">BDW02DRAFT_60840</name>
</gene>